<evidence type="ECO:0008006" key="4">
    <source>
        <dbReference type="Google" id="ProtNLM"/>
    </source>
</evidence>
<proteinExistence type="predicted"/>
<gene>
    <name evidence="2" type="ORF">GCM10010918_39370</name>
</gene>
<evidence type="ECO:0000256" key="1">
    <source>
        <dbReference type="SAM" id="MobiDB-lite"/>
    </source>
</evidence>
<dbReference type="RefSeq" id="WP_188890901.1">
    <property type="nucleotide sequence ID" value="NZ_BMHY01000008.1"/>
</dbReference>
<evidence type="ECO:0000313" key="2">
    <source>
        <dbReference type="EMBL" id="GGG78565.1"/>
    </source>
</evidence>
<dbReference type="AlphaFoldDB" id="A0A917HHD2"/>
<protein>
    <recommendedName>
        <fullName evidence="4">Tyrosine protein kinase</fullName>
    </recommendedName>
</protein>
<name>A0A917HHD2_9BACL</name>
<dbReference type="Proteomes" id="UP000600247">
    <property type="component" value="Unassembled WGS sequence"/>
</dbReference>
<keyword evidence="3" id="KW-1185">Reference proteome</keyword>
<accession>A0A917HHD2</accession>
<evidence type="ECO:0000313" key="3">
    <source>
        <dbReference type="Proteomes" id="UP000600247"/>
    </source>
</evidence>
<feature type="compositionally biased region" description="Basic residues" evidence="1">
    <location>
        <begin position="156"/>
        <end position="181"/>
    </location>
</feature>
<reference evidence="2 3" key="1">
    <citation type="journal article" date="2014" name="Int. J. Syst. Evol. Microbiol.">
        <title>Complete genome sequence of Corynebacterium casei LMG S-19264T (=DSM 44701T), isolated from a smear-ripened cheese.</title>
        <authorList>
            <consortium name="US DOE Joint Genome Institute (JGI-PGF)"/>
            <person name="Walter F."/>
            <person name="Albersmeier A."/>
            <person name="Kalinowski J."/>
            <person name="Ruckert C."/>
        </authorList>
    </citation>
    <scope>NUCLEOTIDE SEQUENCE [LARGE SCALE GENOMIC DNA]</scope>
    <source>
        <strain evidence="2 3">CGMCC 1.15286</strain>
    </source>
</reference>
<dbReference type="EMBL" id="BMHY01000008">
    <property type="protein sequence ID" value="GGG78565.1"/>
    <property type="molecule type" value="Genomic_DNA"/>
</dbReference>
<organism evidence="2 3">
    <name type="scientific">Paenibacillus radicis</name>
    <name type="common">ex Gao et al. 2016</name>
    <dbReference type="NCBI Taxonomy" id="1737354"/>
    <lineage>
        <taxon>Bacteria</taxon>
        <taxon>Bacillati</taxon>
        <taxon>Bacillota</taxon>
        <taxon>Bacilli</taxon>
        <taxon>Bacillales</taxon>
        <taxon>Paenibacillaceae</taxon>
        <taxon>Paenibacillus</taxon>
    </lineage>
</organism>
<feature type="region of interest" description="Disordered" evidence="1">
    <location>
        <begin position="141"/>
        <end position="181"/>
    </location>
</feature>
<comment type="caution">
    <text evidence="2">The sequence shown here is derived from an EMBL/GenBank/DDBJ whole genome shotgun (WGS) entry which is preliminary data.</text>
</comment>
<sequence>MIRVNYRNNNGGGYPQHYYPPHSPHGGHHRQALTNKSEGLSSLSKTFGVTQEIDPPASAAQIQESLAPVVVPATAAELVEKTEAPAKGGLFSLDKLGDIKGFVDRLGGIDGILNTVTKVQKVVSTVSQMAPMVKVLMGSFKKSSDDSDESDEFIPKKRKRRRKRTGAPKGQRKRKSVKKKL</sequence>